<dbReference type="InterPro" id="IPR011706">
    <property type="entry name" value="Cu-oxidase_C"/>
</dbReference>
<feature type="domain" description="Plastocyanin-like" evidence="6">
    <location>
        <begin position="718"/>
        <end position="824"/>
    </location>
</feature>
<dbReference type="PANTHER" id="PTHR11709:SF504">
    <property type="entry name" value="PLASTOCYANIN-LIKE DOMAIN-CONTAINING PROTEIN"/>
    <property type="match status" value="1"/>
</dbReference>
<dbReference type="Gene3D" id="2.60.40.420">
    <property type="entry name" value="Cupredoxins - blue copper proteins"/>
    <property type="match status" value="6"/>
</dbReference>
<dbReference type="Proteomes" id="UP001217089">
    <property type="component" value="Unassembled WGS sequence"/>
</dbReference>
<feature type="domain" description="Plastocyanin-like" evidence="6">
    <location>
        <begin position="411"/>
        <end position="518"/>
    </location>
</feature>
<evidence type="ECO:0000256" key="4">
    <source>
        <dbReference type="SAM" id="SignalP"/>
    </source>
</evidence>
<reference evidence="7 8" key="1">
    <citation type="submission" date="2022-12" db="EMBL/GenBank/DDBJ databases">
        <title>Chromosome-level genome of Tegillarca granosa.</title>
        <authorList>
            <person name="Kim J."/>
        </authorList>
    </citation>
    <scope>NUCLEOTIDE SEQUENCE [LARGE SCALE GENOMIC DNA]</scope>
    <source>
        <strain evidence="7">Teg-2019</strain>
        <tissue evidence="7">Adductor muscle</tissue>
    </source>
</reference>
<evidence type="ECO:0000259" key="6">
    <source>
        <dbReference type="Pfam" id="PF07732"/>
    </source>
</evidence>
<keyword evidence="2" id="KW-0479">Metal-binding</keyword>
<evidence type="ECO:0000256" key="3">
    <source>
        <dbReference type="ARBA" id="ARBA00023002"/>
    </source>
</evidence>
<name>A0ABQ9FM27_TEGGR</name>
<dbReference type="InterPro" id="IPR011707">
    <property type="entry name" value="Cu-oxidase-like_N"/>
</dbReference>
<gene>
    <name evidence="7" type="ORF">KUTeg_005239</name>
</gene>
<comment type="similarity">
    <text evidence="1">Belongs to the multicopper oxidase family.</text>
</comment>
<evidence type="ECO:0000313" key="8">
    <source>
        <dbReference type="Proteomes" id="UP001217089"/>
    </source>
</evidence>
<accession>A0ABQ9FM27</accession>
<evidence type="ECO:0000259" key="5">
    <source>
        <dbReference type="Pfam" id="PF07731"/>
    </source>
</evidence>
<dbReference type="CDD" id="cd04200">
    <property type="entry name" value="CuRO_2_ceruloplasmin_like"/>
    <property type="match status" value="1"/>
</dbReference>
<dbReference type="InterPro" id="IPR033138">
    <property type="entry name" value="Cu_oxidase_CS"/>
</dbReference>
<protein>
    <recommendedName>
        <fullName evidence="9">Hephaestin-like protein 1</fullName>
    </recommendedName>
</protein>
<dbReference type="SUPFAM" id="SSF49503">
    <property type="entry name" value="Cupredoxins"/>
    <property type="match status" value="6"/>
</dbReference>
<feature type="chain" id="PRO_5045043727" description="Hephaestin-like protein 1" evidence="4">
    <location>
        <begin position="22"/>
        <end position="1006"/>
    </location>
</feature>
<dbReference type="PANTHER" id="PTHR11709">
    <property type="entry name" value="MULTI-COPPER OXIDASE"/>
    <property type="match status" value="1"/>
</dbReference>
<dbReference type="Pfam" id="PF07732">
    <property type="entry name" value="Cu-oxidase_3"/>
    <property type="match status" value="2"/>
</dbReference>
<dbReference type="InterPro" id="IPR045087">
    <property type="entry name" value="Cu-oxidase_fam"/>
</dbReference>
<feature type="signal peptide" evidence="4">
    <location>
        <begin position="1"/>
        <end position="21"/>
    </location>
</feature>
<feature type="domain" description="Plastocyanin-like" evidence="5">
    <location>
        <begin position="886"/>
        <end position="981"/>
    </location>
</feature>
<organism evidence="7 8">
    <name type="scientific">Tegillarca granosa</name>
    <name type="common">Malaysian cockle</name>
    <name type="synonym">Anadara granosa</name>
    <dbReference type="NCBI Taxonomy" id="220873"/>
    <lineage>
        <taxon>Eukaryota</taxon>
        <taxon>Metazoa</taxon>
        <taxon>Spiralia</taxon>
        <taxon>Lophotrochozoa</taxon>
        <taxon>Mollusca</taxon>
        <taxon>Bivalvia</taxon>
        <taxon>Autobranchia</taxon>
        <taxon>Pteriomorphia</taxon>
        <taxon>Arcoida</taxon>
        <taxon>Arcoidea</taxon>
        <taxon>Arcidae</taxon>
        <taxon>Tegillarca</taxon>
    </lineage>
</organism>
<dbReference type="EMBL" id="JARBDR010000246">
    <property type="protein sequence ID" value="KAJ8317335.1"/>
    <property type="molecule type" value="Genomic_DNA"/>
</dbReference>
<comment type="caution">
    <text evidence="7">The sequence shown here is derived from an EMBL/GenBank/DDBJ whole genome shotgun (WGS) entry which is preliminary data.</text>
</comment>
<proteinExistence type="inferred from homology"/>
<evidence type="ECO:0000256" key="1">
    <source>
        <dbReference type="ARBA" id="ARBA00010609"/>
    </source>
</evidence>
<keyword evidence="3" id="KW-0560">Oxidoreductase</keyword>
<dbReference type="Pfam" id="PF07731">
    <property type="entry name" value="Cu-oxidase_2"/>
    <property type="match status" value="1"/>
</dbReference>
<keyword evidence="4" id="KW-0732">Signal</keyword>
<evidence type="ECO:0008006" key="9">
    <source>
        <dbReference type="Google" id="ProtNLM"/>
    </source>
</evidence>
<dbReference type="PROSITE" id="PS00079">
    <property type="entry name" value="MULTICOPPER_OXIDASE1"/>
    <property type="match status" value="2"/>
</dbReference>
<evidence type="ECO:0000313" key="7">
    <source>
        <dbReference type="EMBL" id="KAJ8317335.1"/>
    </source>
</evidence>
<dbReference type="InterPro" id="IPR008972">
    <property type="entry name" value="Cupredoxin"/>
</dbReference>
<evidence type="ECO:0000256" key="2">
    <source>
        <dbReference type="ARBA" id="ARBA00022723"/>
    </source>
</evidence>
<sequence length="1006" mass="114802">MPGKLVCCFMFLLMFAKLTFSQPNRYKAIVDRWYSPPCRIRTYYIAALDVEWDYAPTGMNLVDNVMREFNDTLVGGEDRVGRVYTKVLLRRYTDATFTRQMPHPDWLGYLGPMIRAEVGDVIIIHFRAFYEDNTFGADKIDDAVPPGGAYTYHWNITRNFGPSRDDENCISGAYHSHIKPTSDVSTGVAGLLMLCKPDNTRKCGNPVRCQQLLDSRDPDFRASNVMDTLNGYMYGHLNYDVIEGEQIAMHVMSLNLGVHGMSIYGQTFTYLNRRSANINIYPATFVSTKLVPVNPGRWLIQCRVSSHYKDGMRGFFTVHRRNVPLPPLGLTGRVKRFYISAEEIEWNYGPSGQNVIDGGSLTDPRSKSRRYFERGTNRIGGTYIKAKYFEYTNEQFHTKKTGSTSWKHLGILGPVLRVEVGETVEVIFRNSARRPYSFMANGVNMCKEEEGAYYKNDFGRMQGKIAQPGQTVIYRFTVPESVSPTRDDPQCLTHSYHSAVNAVKDIYSGLIGPLLVCKRGTLDRDGNQRSVDREFHLLYNVFDENESWYIDDNIQRYTTMPNSVNKTDASFRNSNQMSAINGLMFGNLEGLDMCLGEDVVWHVNGYGGSGTHGTHFHGNTLQIFQIQKDSQVVIPGASYTGIMKPDNPGTWQVICRTNAHYTDGMRALYNVHRTGHIYVKDDVNYIGSIYKKVIYREFTDSSFTRLKPRTASEEHLGILGPIIKAEIYDDIIVTFRNFASRPYSIHPHGVFYDKMNEGATYQDNARSNNGDVVRPGETYRYHWHVPPRSGPSVNDPNCIPWMYYSSVESVNDTNSGLIGPIVICRRGYLDEHNKRTDVDHEFVLFFTIFDENVSWYLRHNIQRFAPNRTNLNERDFVESNLMHAINGYVFDNLEGLVMFERQSIAWYAMAVGDESDVHTIHLHGQTFLHRSNAVHREDVIEVFPGTYEAFEMYTDNPGTWLLHCHVSPHSDAGSNSHFVIDIKHFAAKLPRVLVLDGSSIELITIF</sequence>
<keyword evidence="8" id="KW-1185">Reference proteome</keyword>